<gene>
    <name evidence="1" type="ORF">EBO15_41995</name>
</gene>
<accession>A0A3M2L991</accession>
<dbReference type="EMBL" id="RFFG01000194">
    <property type="protein sequence ID" value="RMI32485.1"/>
    <property type="molecule type" value="Genomic_DNA"/>
</dbReference>
<evidence type="ECO:0000313" key="1">
    <source>
        <dbReference type="EMBL" id="RMI32485.1"/>
    </source>
</evidence>
<reference evidence="1 2" key="1">
    <citation type="submission" date="2018-10" db="EMBL/GenBank/DDBJ databases">
        <title>Isolation from soil.</title>
        <authorList>
            <person name="Hu J."/>
        </authorList>
    </citation>
    <scope>NUCLEOTIDE SEQUENCE [LARGE SCALE GENOMIC DNA]</scope>
    <source>
        <strain evidence="1 2">NEAU-Ht49</strain>
    </source>
</reference>
<keyword evidence="2" id="KW-1185">Reference proteome</keyword>
<name>A0A3M2L991_9ACTN</name>
<dbReference type="RefSeq" id="WP_122200011.1">
    <property type="nucleotide sequence ID" value="NZ_JBHSKC010000060.1"/>
</dbReference>
<evidence type="ECO:0000313" key="2">
    <source>
        <dbReference type="Proteomes" id="UP000282674"/>
    </source>
</evidence>
<proteinExistence type="predicted"/>
<dbReference type="Proteomes" id="UP000282674">
    <property type="component" value="Unassembled WGS sequence"/>
</dbReference>
<organism evidence="1 2">
    <name type="scientific">Actinomadura harenae</name>
    <dbReference type="NCBI Taxonomy" id="2483351"/>
    <lineage>
        <taxon>Bacteria</taxon>
        <taxon>Bacillati</taxon>
        <taxon>Actinomycetota</taxon>
        <taxon>Actinomycetes</taxon>
        <taxon>Streptosporangiales</taxon>
        <taxon>Thermomonosporaceae</taxon>
        <taxon>Actinomadura</taxon>
    </lineage>
</organism>
<dbReference type="AlphaFoldDB" id="A0A3M2L991"/>
<comment type="caution">
    <text evidence="1">The sequence shown here is derived from an EMBL/GenBank/DDBJ whole genome shotgun (WGS) entry which is preliminary data.</text>
</comment>
<sequence length="90" mass="9678">MVDAPRAANDAPSGNRVDLGALCPGWHTERVGERLLARRLHAPSDYQVECGCLEEIAATSVGELVILCEAQTLLAERVLSAEAIARPRAR</sequence>
<protein>
    <submittedName>
        <fullName evidence="1">Uncharacterized protein</fullName>
    </submittedName>
</protein>
<dbReference type="OrthoDB" id="3481200at2"/>